<proteinExistence type="predicted"/>
<dbReference type="Proteomes" id="UP000266934">
    <property type="component" value="Chromosome"/>
</dbReference>
<sequence>MPRRPRRNHTPAFKAKVALAAIKGEKTLAELAQAFDVPPNQITAWKAHLLQGAAGVFGPDGKADHLAQHIGVGGLLHERAKVRHLVGHRWVLRSRLVLQPDPTGGRHR</sequence>
<dbReference type="AlphaFoldDB" id="A0A348FYD9"/>
<dbReference type="InterPro" id="IPR010921">
    <property type="entry name" value="Trp_repressor/repl_initiator"/>
</dbReference>
<protein>
    <recommendedName>
        <fullName evidence="3">Transposase</fullName>
    </recommendedName>
</protein>
<dbReference type="EMBL" id="AP018907">
    <property type="protein sequence ID" value="BBF92322.1"/>
    <property type="molecule type" value="Genomic_DNA"/>
</dbReference>
<dbReference type="SUPFAM" id="SSF48295">
    <property type="entry name" value="TrpR-like"/>
    <property type="match status" value="1"/>
</dbReference>
<evidence type="ECO:0000313" key="2">
    <source>
        <dbReference type="Proteomes" id="UP000266934"/>
    </source>
</evidence>
<dbReference type="GO" id="GO:0043565">
    <property type="term" value="F:sequence-specific DNA binding"/>
    <property type="evidence" value="ECO:0007669"/>
    <property type="project" value="InterPro"/>
</dbReference>
<dbReference type="KEGG" id="blag:BLTE_10070"/>
<name>A0A348FYD9_9HYPH</name>
<gene>
    <name evidence="1" type="ORF">BLTE_10070</name>
</gene>
<evidence type="ECO:0008006" key="3">
    <source>
        <dbReference type="Google" id="ProtNLM"/>
    </source>
</evidence>
<evidence type="ECO:0000313" key="1">
    <source>
        <dbReference type="EMBL" id="BBF92322.1"/>
    </source>
</evidence>
<accession>A0A348FYD9</accession>
<reference evidence="1 2" key="1">
    <citation type="submission" date="2018-08" db="EMBL/GenBank/DDBJ databases">
        <title>Complete genome sequencing of Blastochloris tepida GI.</title>
        <authorList>
            <person name="Tsukatani Y."/>
            <person name="Mori H."/>
        </authorList>
    </citation>
    <scope>NUCLEOTIDE SEQUENCE [LARGE SCALE GENOMIC DNA]</scope>
    <source>
        <strain evidence="1 2">GI</strain>
    </source>
</reference>
<keyword evidence="2" id="KW-1185">Reference proteome</keyword>
<organism evidence="1 2">
    <name type="scientific">Blastochloris tepida</name>
    <dbReference type="NCBI Taxonomy" id="2233851"/>
    <lineage>
        <taxon>Bacteria</taxon>
        <taxon>Pseudomonadati</taxon>
        <taxon>Pseudomonadota</taxon>
        <taxon>Alphaproteobacteria</taxon>
        <taxon>Hyphomicrobiales</taxon>
        <taxon>Blastochloridaceae</taxon>
        <taxon>Blastochloris</taxon>
    </lineage>
</organism>